<feature type="domain" description="ABC transporter" evidence="5">
    <location>
        <begin position="14"/>
        <end position="249"/>
    </location>
</feature>
<keyword evidence="2" id="KW-1003">Cell membrane</keyword>
<dbReference type="PROSITE" id="PS00211">
    <property type="entry name" value="ABC_TRANSPORTER_1"/>
    <property type="match status" value="1"/>
</dbReference>
<dbReference type="Pfam" id="PF00005">
    <property type="entry name" value="ABC_tran"/>
    <property type="match status" value="1"/>
</dbReference>
<dbReference type="PANTHER" id="PTHR42781:SF4">
    <property type="entry name" value="SPERMIDINE_PUTRESCINE IMPORT ATP-BINDING PROTEIN POTA"/>
    <property type="match status" value="1"/>
</dbReference>
<keyword evidence="2" id="KW-0472">Membrane</keyword>
<dbReference type="InterPro" id="IPR003593">
    <property type="entry name" value="AAA+_ATPase"/>
</dbReference>
<comment type="caution">
    <text evidence="6">The sequence shown here is derived from an EMBL/GenBank/DDBJ whole genome shotgun (WGS) entry which is preliminary data.</text>
</comment>
<name>A0A9X2C3V9_9BURK</name>
<dbReference type="GO" id="GO:0005524">
    <property type="term" value="F:ATP binding"/>
    <property type="evidence" value="ECO:0007669"/>
    <property type="project" value="UniProtKB-KW"/>
</dbReference>
<dbReference type="AlphaFoldDB" id="A0A9X2C3V9"/>
<keyword evidence="7" id="KW-1185">Reference proteome</keyword>
<dbReference type="GO" id="GO:0016887">
    <property type="term" value="F:ATP hydrolysis activity"/>
    <property type="evidence" value="ECO:0007669"/>
    <property type="project" value="InterPro"/>
</dbReference>
<keyword evidence="1" id="KW-0813">Transport</keyword>
<gene>
    <name evidence="6" type="ORF">LPC04_24455</name>
</gene>
<keyword evidence="3" id="KW-0547">Nucleotide-binding</keyword>
<dbReference type="SMART" id="SM00382">
    <property type="entry name" value="AAA"/>
    <property type="match status" value="1"/>
</dbReference>
<keyword evidence="4 6" id="KW-0067">ATP-binding</keyword>
<dbReference type="InterPro" id="IPR017871">
    <property type="entry name" value="ABC_transporter-like_CS"/>
</dbReference>
<evidence type="ECO:0000256" key="3">
    <source>
        <dbReference type="ARBA" id="ARBA00022741"/>
    </source>
</evidence>
<organism evidence="6 7">
    <name type="scientific">Scleromatobacter humisilvae</name>
    <dbReference type="NCBI Taxonomy" id="2897159"/>
    <lineage>
        <taxon>Bacteria</taxon>
        <taxon>Pseudomonadati</taxon>
        <taxon>Pseudomonadota</taxon>
        <taxon>Betaproteobacteria</taxon>
        <taxon>Burkholderiales</taxon>
        <taxon>Sphaerotilaceae</taxon>
        <taxon>Scleromatobacter</taxon>
    </lineage>
</organism>
<dbReference type="PROSITE" id="PS50893">
    <property type="entry name" value="ABC_TRANSPORTER_2"/>
    <property type="match status" value="1"/>
</dbReference>
<evidence type="ECO:0000313" key="6">
    <source>
        <dbReference type="EMBL" id="MCK9688879.1"/>
    </source>
</evidence>
<evidence type="ECO:0000313" key="7">
    <source>
        <dbReference type="Proteomes" id="UP001139353"/>
    </source>
</evidence>
<protein>
    <submittedName>
        <fullName evidence="6">ATP-binding cassette domain-containing protein</fullName>
    </submittedName>
</protein>
<sequence length="275" mass="29910">MTGHPVYTVGERLLTIDNVCVRHDRTILEGVSGRIDNLRRERLQQGQVVGLLGPSGIGKSQLFRCIAGLQKPTSGSVRLNGSQREVQAGEVGVVAQNYPLFNHRSVWGNLMLAATRHGRNQHDAADACVALLEKFGLLDHAKCHPMMLSGGQRQRVAIAQQLLCSSHFLLMDEPFSGLDPLAKSAVCETLVDVSTTHELNTIIVVTHDIESAIRISDTLWLLGRNRDASGQPSGGASIQQTYDLAGMGLAWDPDIESRAEFRELAAALKARFATL</sequence>
<evidence type="ECO:0000259" key="5">
    <source>
        <dbReference type="PROSITE" id="PS50893"/>
    </source>
</evidence>
<dbReference type="Proteomes" id="UP001139353">
    <property type="component" value="Unassembled WGS sequence"/>
</dbReference>
<dbReference type="InterPro" id="IPR003439">
    <property type="entry name" value="ABC_transporter-like_ATP-bd"/>
</dbReference>
<dbReference type="PANTHER" id="PTHR42781">
    <property type="entry name" value="SPERMIDINE/PUTRESCINE IMPORT ATP-BINDING PROTEIN POTA"/>
    <property type="match status" value="1"/>
</dbReference>
<evidence type="ECO:0000256" key="4">
    <source>
        <dbReference type="ARBA" id="ARBA00022840"/>
    </source>
</evidence>
<proteinExistence type="predicted"/>
<dbReference type="SUPFAM" id="SSF52540">
    <property type="entry name" value="P-loop containing nucleoside triphosphate hydrolases"/>
    <property type="match status" value="1"/>
</dbReference>
<dbReference type="EMBL" id="JAJLJH010000010">
    <property type="protein sequence ID" value="MCK9688879.1"/>
    <property type="molecule type" value="Genomic_DNA"/>
</dbReference>
<evidence type="ECO:0000256" key="1">
    <source>
        <dbReference type="ARBA" id="ARBA00022448"/>
    </source>
</evidence>
<evidence type="ECO:0000256" key="2">
    <source>
        <dbReference type="ARBA" id="ARBA00022475"/>
    </source>
</evidence>
<dbReference type="Gene3D" id="3.40.50.300">
    <property type="entry name" value="P-loop containing nucleotide triphosphate hydrolases"/>
    <property type="match status" value="1"/>
</dbReference>
<dbReference type="RefSeq" id="WP_275684917.1">
    <property type="nucleotide sequence ID" value="NZ_JAJLJH010000010.1"/>
</dbReference>
<dbReference type="InterPro" id="IPR027417">
    <property type="entry name" value="P-loop_NTPase"/>
</dbReference>
<reference evidence="6" key="1">
    <citation type="submission" date="2021-11" db="EMBL/GenBank/DDBJ databases">
        <title>BS-T2-15 a new species belonging to the Comamonadaceae family isolated from the soil of a French oak forest.</title>
        <authorList>
            <person name="Mieszkin S."/>
            <person name="Alain K."/>
        </authorList>
    </citation>
    <scope>NUCLEOTIDE SEQUENCE</scope>
    <source>
        <strain evidence="6">BS-T2-15</strain>
    </source>
</reference>
<dbReference type="InterPro" id="IPR050093">
    <property type="entry name" value="ABC_SmlMolc_Importer"/>
</dbReference>
<accession>A0A9X2C3V9</accession>